<evidence type="ECO:0000313" key="1">
    <source>
        <dbReference type="EMBL" id="MET3754677.1"/>
    </source>
</evidence>
<dbReference type="Proteomes" id="UP001549077">
    <property type="component" value="Unassembled WGS sequence"/>
</dbReference>
<evidence type="ECO:0000313" key="2">
    <source>
        <dbReference type="Proteomes" id="UP001549077"/>
    </source>
</evidence>
<gene>
    <name evidence="1" type="ORF">ABID08_002034</name>
</gene>
<dbReference type="GeneID" id="91148522"/>
<dbReference type="EMBL" id="JBEPMY010000004">
    <property type="protein sequence ID" value="MET3754677.1"/>
    <property type="molecule type" value="Genomic_DNA"/>
</dbReference>
<sequence length="365" mass="40029">MKPDKLRNLLIELEGRVGRLERSYERSYHIAIPLAAVKAEVRRYISKVDSLRAADVAALEKQIRSVPIPPGDHPNLGNLVLGLKFGLNQLGPDELLESLPGQKTAAFQFRLDEDVLKVVDQPLRPSLREKEMAMAAIEAAVEHGEYVISDLAATNSSPRLKEAFRQLQATMAGYKNIVQVGVRAQICRRLVHGDIEELSPTMFSLLIGHIESVFSALAQFEDWRIYSKNAADLNIDAGSVEKLTQATAELVKQLRDEHLADIAVVDALDTASRWVQDSDTPDNRDVLSLTRSLENVWSVVSKVALGIGRDIVADGRKRLATAIVTALLSAGGIVPVLAKIPGGEWVETVYSYFKAASEKPPGGIR</sequence>
<accession>A0ABV2MH61</accession>
<comment type="caution">
    <text evidence="1">The sequence shown here is derived from an EMBL/GenBank/DDBJ whole genome shotgun (WGS) entry which is preliminary data.</text>
</comment>
<reference evidence="1 2" key="1">
    <citation type="submission" date="2024-06" db="EMBL/GenBank/DDBJ databases">
        <title>Genomic Encyclopedia of Type Strains, Phase IV (KMG-IV): sequencing the most valuable type-strain genomes for metagenomic binning, comparative biology and taxonomic classification.</title>
        <authorList>
            <person name="Goeker M."/>
        </authorList>
    </citation>
    <scope>NUCLEOTIDE SEQUENCE [LARGE SCALE GENOMIC DNA]</scope>
    <source>
        <strain evidence="1 2">DSM 29288</strain>
    </source>
</reference>
<keyword evidence="2" id="KW-1185">Reference proteome</keyword>
<proteinExistence type="predicted"/>
<dbReference type="RefSeq" id="WP_168296981.1">
    <property type="nucleotide sequence ID" value="NZ_CP071604.1"/>
</dbReference>
<protein>
    <submittedName>
        <fullName evidence="1">Uncharacterized protein</fullName>
    </submittedName>
</protein>
<name>A0ABV2MH61_9HYPH</name>
<organism evidence="1 2">
    <name type="scientific">Rhizobium binae</name>
    <dbReference type="NCBI Taxonomy" id="1138190"/>
    <lineage>
        <taxon>Bacteria</taxon>
        <taxon>Pseudomonadati</taxon>
        <taxon>Pseudomonadota</taxon>
        <taxon>Alphaproteobacteria</taxon>
        <taxon>Hyphomicrobiales</taxon>
        <taxon>Rhizobiaceae</taxon>
        <taxon>Rhizobium/Agrobacterium group</taxon>
        <taxon>Rhizobium</taxon>
    </lineage>
</organism>